<proteinExistence type="predicted"/>
<gene>
    <name evidence="1" type="ORF">R5A26_33255</name>
</gene>
<name>A0ABU4FJM3_9ACTN</name>
<comment type="caution">
    <text evidence="1">The sequence shown here is derived from an EMBL/GenBank/DDBJ whole genome shotgun (WGS) entry which is preliminary data.</text>
</comment>
<sequence length="163" mass="17758">MTTTMPATPTPLTTPTMTLADLTRRSGLDVLDHLERQVTIPVVDGLQAQGDLIVVPYAFVTRAVTLTSGNWREVPAAGVELLRSAAGGNPHTLVADPGTCRWTRQVRDTMGLAIAMIETSAVAYLIHPEHGGTGIAPGRYVVRRQRERDTERMGWRGDRMIAD</sequence>
<accession>A0ABU4FJM3</accession>
<reference evidence="1 2" key="1">
    <citation type="submission" date="2023-10" db="EMBL/GenBank/DDBJ databases">
        <title>Characterization of rhizosphere-enriched actinobacteria from wheat plants lab-grown on chernevaya soil.</title>
        <authorList>
            <person name="Tikhonova E.N."/>
            <person name="Konopkin A."/>
            <person name="Kravchenko I.K."/>
        </authorList>
    </citation>
    <scope>NUCLEOTIDE SEQUENCE [LARGE SCALE GENOMIC DNA]</scope>
    <source>
        <strain evidence="1 2">RR29</strain>
    </source>
</reference>
<dbReference type="Proteomes" id="UP001187346">
    <property type="component" value="Unassembled WGS sequence"/>
</dbReference>
<evidence type="ECO:0000313" key="2">
    <source>
        <dbReference type="Proteomes" id="UP001187346"/>
    </source>
</evidence>
<dbReference type="EMBL" id="JAWMAJ010000145">
    <property type="protein sequence ID" value="MDV7220817.1"/>
    <property type="molecule type" value="Genomic_DNA"/>
</dbReference>
<evidence type="ECO:0000313" key="1">
    <source>
        <dbReference type="EMBL" id="MDV7220817.1"/>
    </source>
</evidence>
<dbReference type="RefSeq" id="WP_317774273.1">
    <property type="nucleotide sequence ID" value="NZ_JAWMAJ010000145.1"/>
</dbReference>
<organism evidence="1 2">
    <name type="scientific">Streptomyces prunicolor</name>
    <dbReference type="NCBI Taxonomy" id="67348"/>
    <lineage>
        <taxon>Bacteria</taxon>
        <taxon>Bacillati</taxon>
        <taxon>Actinomycetota</taxon>
        <taxon>Actinomycetes</taxon>
        <taxon>Kitasatosporales</taxon>
        <taxon>Streptomycetaceae</taxon>
        <taxon>Streptomyces</taxon>
    </lineage>
</organism>
<keyword evidence="2" id="KW-1185">Reference proteome</keyword>
<protein>
    <submittedName>
        <fullName evidence="1">Uncharacterized protein</fullName>
    </submittedName>
</protein>